<dbReference type="PROSITE" id="PS00138">
    <property type="entry name" value="SUBTILASE_SER"/>
    <property type="match status" value="1"/>
</dbReference>
<keyword evidence="4 5" id="KW-0720">Serine protease</keyword>
<reference evidence="7 8" key="1">
    <citation type="submission" date="2018-10" db="EMBL/GenBank/DDBJ databases">
        <title>Co-occurring genomic capacity for anaerobic methane metabolism and dissimilatory sulfite reduction discovered in the Korarchaeota.</title>
        <authorList>
            <person name="Mckay L.J."/>
            <person name="Dlakic M."/>
            <person name="Fields M.W."/>
            <person name="Delmont T.O."/>
            <person name="Eren A.M."/>
            <person name="Jay Z.J."/>
            <person name="Klingelsmith K.B."/>
            <person name="Rusch D.B."/>
            <person name="Inskeep W.P."/>
        </authorList>
    </citation>
    <scope>NUCLEOTIDE SEQUENCE [LARGE SCALE GENOMIC DNA]</scope>
    <source>
        <strain evidence="7 8">WS</strain>
    </source>
</reference>
<dbReference type="InterPro" id="IPR036852">
    <property type="entry name" value="Peptidase_S8/S53_dom_sf"/>
</dbReference>
<feature type="domain" description="Peptidase S8/S53" evidence="6">
    <location>
        <begin position="202"/>
        <end position="667"/>
    </location>
</feature>
<accession>A0A3R9QZU3</accession>
<dbReference type="InterPro" id="IPR023827">
    <property type="entry name" value="Peptidase_S8_Asp-AS"/>
</dbReference>
<evidence type="ECO:0000256" key="4">
    <source>
        <dbReference type="ARBA" id="ARBA00022825"/>
    </source>
</evidence>
<dbReference type="InterPro" id="IPR050131">
    <property type="entry name" value="Peptidase_S8_subtilisin-like"/>
</dbReference>
<dbReference type="GO" id="GO:0006508">
    <property type="term" value="P:proteolysis"/>
    <property type="evidence" value="ECO:0007669"/>
    <property type="project" value="UniProtKB-KW"/>
</dbReference>
<comment type="similarity">
    <text evidence="1 5">Belongs to the peptidase S8 family.</text>
</comment>
<dbReference type="EMBL" id="RCOR01000010">
    <property type="protein sequence ID" value="RSN70341.1"/>
    <property type="molecule type" value="Genomic_DNA"/>
</dbReference>
<name>A0A3R9QZU3_9CREN</name>
<dbReference type="InterPro" id="IPR000209">
    <property type="entry name" value="Peptidase_S8/S53_dom"/>
</dbReference>
<evidence type="ECO:0000256" key="1">
    <source>
        <dbReference type="ARBA" id="ARBA00011073"/>
    </source>
</evidence>
<dbReference type="PRINTS" id="PR00723">
    <property type="entry name" value="SUBTILISIN"/>
</dbReference>
<dbReference type="SUPFAM" id="SSF52743">
    <property type="entry name" value="Subtilisin-like"/>
    <property type="match status" value="1"/>
</dbReference>
<organism evidence="7 8">
    <name type="scientific">Candidatus Korarchaeum cryptofilum</name>
    <dbReference type="NCBI Taxonomy" id="498846"/>
    <lineage>
        <taxon>Archaea</taxon>
        <taxon>Thermoproteota</taxon>
        <taxon>Candidatus Korarchaeia</taxon>
        <taxon>Candidatus Korarchaeales</taxon>
        <taxon>Candidatus Korarchaeaceae</taxon>
        <taxon>Candidatus Korarchaeum</taxon>
    </lineage>
</organism>
<dbReference type="InterPro" id="IPR022398">
    <property type="entry name" value="Peptidase_S8_His-AS"/>
</dbReference>
<dbReference type="InterPro" id="IPR023828">
    <property type="entry name" value="Peptidase_S8_Ser-AS"/>
</dbReference>
<dbReference type="PANTHER" id="PTHR43806">
    <property type="entry name" value="PEPTIDASE S8"/>
    <property type="match status" value="1"/>
</dbReference>
<dbReference type="Pfam" id="PF00082">
    <property type="entry name" value="Peptidase_S8"/>
    <property type="match status" value="1"/>
</dbReference>
<evidence type="ECO:0000313" key="7">
    <source>
        <dbReference type="EMBL" id="RSN70341.1"/>
    </source>
</evidence>
<dbReference type="PROSITE" id="PS00018">
    <property type="entry name" value="EF_HAND_1"/>
    <property type="match status" value="1"/>
</dbReference>
<dbReference type="PROSITE" id="PS51892">
    <property type="entry name" value="SUBTILASE"/>
    <property type="match status" value="1"/>
</dbReference>
<protein>
    <recommendedName>
        <fullName evidence="6">Peptidase S8/S53 domain-containing protein</fullName>
    </recommendedName>
</protein>
<dbReference type="RefSeq" id="WP_125740663.1">
    <property type="nucleotide sequence ID" value="NZ_RCOR01000010.1"/>
</dbReference>
<evidence type="ECO:0000256" key="3">
    <source>
        <dbReference type="ARBA" id="ARBA00022801"/>
    </source>
</evidence>
<dbReference type="PROSITE" id="PS00136">
    <property type="entry name" value="SUBTILASE_ASP"/>
    <property type="match status" value="1"/>
</dbReference>
<comment type="caution">
    <text evidence="7">The sequence shown here is derived from an EMBL/GenBank/DDBJ whole genome shotgun (WGS) entry which is preliminary data.</text>
</comment>
<evidence type="ECO:0000259" key="6">
    <source>
        <dbReference type="Pfam" id="PF00082"/>
    </source>
</evidence>
<dbReference type="Proteomes" id="UP000278149">
    <property type="component" value="Unassembled WGS sequence"/>
</dbReference>
<evidence type="ECO:0000256" key="5">
    <source>
        <dbReference type="RuleBase" id="RU003355"/>
    </source>
</evidence>
<dbReference type="GO" id="GO:0004252">
    <property type="term" value="F:serine-type endopeptidase activity"/>
    <property type="evidence" value="ECO:0007669"/>
    <property type="project" value="InterPro"/>
</dbReference>
<dbReference type="PROSITE" id="PS00137">
    <property type="entry name" value="SUBTILASE_HIS"/>
    <property type="match status" value="1"/>
</dbReference>
<sequence length="1282" mass="140966">MRPLYAALLIVLLLLPSLALAAFPDRPSPPTKPEIQKAPSRVTRGKAYVDLLTKKDALKNYLKGLDYRVKALQKMGLKGDEVPVRMIVRSEEDYKKVEGLGKAAKPQALSREKLPEEIRGLAGERPVAVDMLLSVDDLKRVEELYEEKVVLDYVVKLPPEVPDVKGLMKRVPEEEMKSIQIDMPAVREIIRANLVNGMGITGEGVRVAVIDTGVDYSHPDLRDALEYVTWTDGGFDYREPLVLDADEDEVLTEFWSGTAPGGTLSVPPGTTSGVISGWWYVEVYISGTYNVAGIPSASGIYKLGATFDFVYGIYKVLLVDSTTSGFYDTVIIDWNNDNNFADEYSSGNYYTYYGERITYYDANHDGTYDHEDVTLGVIGGFFFDFGQFGSPKFLPGWDPRGNYLSFFYDFYGHGTSCAGAIASRGSWSGFPGIAPAAKIVGIKSLSWGNVELGELWAAGFDVDDSGLVYYNPAGVGVVDGVRAPIISNSWGNSFHYSDWFGFGYDYMSMLENALTVPGYLASGFPGVTIVHAAGNGGAGYGTVTSPGSASGVITVGASTNFISLSWIGAPTYGTHYDQVIYFSARGPTLTGEIKPDVLNVGAWALTVAPLFDDGWTIFGGTSLATPLTAGVLALVKQANPDIRDPRIMKSILMSTATNLHYNALVQGAGRVDAYSATLLALRMKGEGSGYTEKTFLVTTSVTSQKEREVLARAWKLNFDDTSYPWSISNVNFWLGSWYGVNIAPPSTDIPTDFNDPTGSLFLGRVTPGATINFDFTITSPANNPSSSYSVRAVKFTHQSTTSFTLKSIPPSTRSYYILGPASNFATTQLMRVSAVMPYKLFDPEDDYEANGLFYLYVFDWIDTNGDKQIQYGELQRINYAVNTGTSNEVLVSDPGIKAREGSYLVVGVLNWFPYPIDVSVRVSRFSITPDTAVTFTPASGTIDAGNSVTITGRLKASSINGVNEGLIEINFGEFTKVIPYSYVVYSPLTASATLTTAASETRLYDPGAVRGLFDWWWRYEAGDWRVYYVSVSDPKATALEVTFKWQKPMSNLYIMVLGPDGQFAGYIFGMGVGQHWWIGGGKFVWENVGKTTDTIAKNFAAVDYILWNGEYGNKIELNGPGIYTIYVHNVLYDNYPNTFEPIVGQVRLMKSTNVLPGQMLVMTYRPASFYTSVVLTPYKTAPPMPGWNSYEIWTYADYPIMINPGFVSSSSSVSVVSTYPPMTISSSDITWTPRLAAVLFACSIPQLQVNYRYGGVFNIDIWGYYWAFYDWTKVIARLKISP</sequence>
<evidence type="ECO:0000313" key="8">
    <source>
        <dbReference type="Proteomes" id="UP000278149"/>
    </source>
</evidence>
<dbReference type="InterPro" id="IPR018247">
    <property type="entry name" value="EF_Hand_1_Ca_BS"/>
</dbReference>
<dbReference type="Gene3D" id="3.40.50.200">
    <property type="entry name" value="Peptidase S8/S53 domain"/>
    <property type="match status" value="2"/>
</dbReference>
<dbReference type="PANTHER" id="PTHR43806:SF11">
    <property type="entry name" value="CEREVISIN-RELATED"/>
    <property type="match status" value="1"/>
</dbReference>
<gene>
    <name evidence="7" type="ORF">D9Q81_01270</name>
</gene>
<keyword evidence="3 5" id="KW-0378">Hydrolase</keyword>
<dbReference type="InterPro" id="IPR015500">
    <property type="entry name" value="Peptidase_S8_subtilisin-rel"/>
</dbReference>
<evidence type="ECO:0000256" key="2">
    <source>
        <dbReference type="ARBA" id="ARBA00022670"/>
    </source>
</evidence>
<proteinExistence type="inferred from homology"/>
<keyword evidence="2 5" id="KW-0645">Protease</keyword>